<evidence type="ECO:0000256" key="2">
    <source>
        <dbReference type="ARBA" id="ARBA00022475"/>
    </source>
</evidence>
<proteinExistence type="inferred from homology"/>
<keyword evidence="11" id="KW-1185">Reference proteome</keyword>
<accession>A0A5B0BEF6</accession>
<evidence type="ECO:0000259" key="9">
    <source>
        <dbReference type="Pfam" id="PF02687"/>
    </source>
</evidence>
<evidence type="ECO:0000256" key="4">
    <source>
        <dbReference type="ARBA" id="ARBA00022989"/>
    </source>
</evidence>
<dbReference type="Proteomes" id="UP000324965">
    <property type="component" value="Unassembled WGS sequence"/>
</dbReference>
<feature type="region of interest" description="Disordered" evidence="7">
    <location>
        <begin position="801"/>
        <end position="821"/>
    </location>
</feature>
<name>A0A5B0BEF6_9ACTN</name>
<evidence type="ECO:0000256" key="3">
    <source>
        <dbReference type="ARBA" id="ARBA00022692"/>
    </source>
</evidence>
<feature type="region of interest" description="Disordered" evidence="7">
    <location>
        <begin position="651"/>
        <end position="692"/>
    </location>
</feature>
<evidence type="ECO:0000256" key="8">
    <source>
        <dbReference type="SAM" id="Phobius"/>
    </source>
</evidence>
<dbReference type="AlphaFoldDB" id="A0A5B0BEF6"/>
<keyword evidence="2" id="KW-1003">Cell membrane</keyword>
<dbReference type="PANTHER" id="PTHR30572:SF4">
    <property type="entry name" value="ABC TRANSPORTER PERMEASE YTRF"/>
    <property type="match status" value="1"/>
</dbReference>
<sequence>MRGTAHHGLVLGAAGLAVLLAATVLAALAALTEKAVEGGTQRRLARDPTAVVEVSGTYRARDADRIDRLVRAAADRAYGGVPHHTWSALRIPANRSSALSVTEADGRRRDDALVTLVALQGARQHAELTAGRWPRAADGGGADGGGVGNGGAGGGRAGGGVVEAALGEAFAAELAVRPGGELRVRSTDGRQVRMRVAGLYRTGGRSPAVWGSLTPTFSSPDSMALVPRRALTTTPGLSGDADALWLAVPDTGGVRLGDIGPLAERADAFGGSDVALSVFRGTSPAAALEVRSTLDNALDDLATPVAVARAGLYVPATLLAALAAAALVLTARQLAEHRRPELALLAARGAGTTRLVSATAAQWAAVAVPAGLAAPFLAGPLLRLLDGAGLIPGDVPTTATLAAGRTAALLAVAVHGAALLQPTARTVRDRYAVRGLRLRPGRFAGAQRLGADLALAAVAVVGWLQLRQYRSPVTGGGVDPVLVLAPVAMTCAAALLVLRALPLAARITDPLARRGTGLVLPLGGWQIARRAARHAGPALLVTLALAVAALSSTALAILDRGDHDQAVFRVGADLRIDPGRRLATADRRATYAALPGARSVTPVVEANGYLGQSWMTVTGVNTARGPAPALRPDLTDRPVSRLVAPLGRDIPEYGLPLDGPAGSADPPGSADSARPAGSARLAGSARPGGSARELPLRVRLSVDGPGTPVPVTLTVHFVDADGLTRAADVVLKDTGGAARTVRLKVPVAGAGVRIVQLGLSMTGETVRRTYRLSVDRVPGLTEPARWRSLRTDAPDLKVAGCPGEKSRKPPRAAPGPVLCSDRPAPGTLLDAVLRGPDTASKYPTWSVRLGTDRGRERTAAPALADRALLSSGVARVGDTITMQRAGGGTARFEIVGEIDAVPGADRDRPRLLADSRAMAAQFVRGGTLPAAESAWWVAADRGDATAALAAVRADPRLGTAVDVPLMRARLAADPLRQGARGALTLCLVLAPAFAVVGFTLHTALSARARTREFALLRALGARRGQLAGYLWTEQLGLAAVAAVLGTLLGTALAATIMPVVTVDDTGGPVYPGLLTSVPWTRVTLTAGATTLLICAVVTVAARFLGRVDLARVLRAGEDR</sequence>
<feature type="domain" description="ABC3 transporter permease C-terminal" evidence="9">
    <location>
        <begin position="988"/>
        <end position="1097"/>
    </location>
</feature>
<organism evidence="10 11">
    <name type="scientific">Streptomyces apricus</name>
    <dbReference type="NCBI Taxonomy" id="1828112"/>
    <lineage>
        <taxon>Bacteria</taxon>
        <taxon>Bacillati</taxon>
        <taxon>Actinomycetota</taxon>
        <taxon>Actinomycetes</taxon>
        <taxon>Kitasatosporales</taxon>
        <taxon>Streptomycetaceae</taxon>
        <taxon>Streptomyces</taxon>
    </lineage>
</organism>
<evidence type="ECO:0000256" key="6">
    <source>
        <dbReference type="ARBA" id="ARBA00038076"/>
    </source>
</evidence>
<feature type="transmembrane region" description="Helical" evidence="8">
    <location>
        <begin position="449"/>
        <end position="466"/>
    </location>
</feature>
<feature type="transmembrane region" description="Helical" evidence="8">
    <location>
        <begin position="1035"/>
        <end position="1062"/>
    </location>
</feature>
<gene>
    <name evidence="10" type="ORF">FGF04_11670</name>
</gene>
<evidence type="ECO:0000256" key="1">
    <source>
        <dbReference type="ARBA" id="ARBA00004651"/>
    </source>
</evidence>
<feature type="transmembrane region" description="Helical" evidence="8">
    <location>
        <begin position="982"/>
        <end position="1004"/>
    </location>
</feature>
<dbReference type="InterPro" id="IPR003838">
    <property type="entry name" value="ABC3_permease_C"/>
</dbReference>
<keyword evidence="3 8" id="KW-0812">Transmembrane</keyword>
<feature type="transmembrane region" description="Helical" evidence="8">
    <location>
        <begin position="312"/>
        <end position="334"/>
    </location>
</feature>
<feature type="transmembrane region" description="Helical" evidence="8">
    <location>
        <begin position="481"/>
        <end position="504"/>
    </location>
</feature>
<dbReference type="GO" id="GO:0022857">
    <property type="term" value="F:transmembrane transporter activity"/>
    <property type="evidence" value="ECO:0007669"/>
    <property type="project" value="TreeGrafter"/>
</dbReference>
<keyword evidence="4 8" id="KW-1133">Transmembrane helix</keyword>
<comment type="subcellular location">
    <subcellularLocation>
        <location evidence="1">Cell membrane</location>
        <topology evidence="1">Multi-pass membrane protein</topology>
    </subcellularLocation>
</comment>
<feature type="transmembrane region" description="Helical" evidence="8">
    <location>
        <begin position="538"/>
        <end position="558"/>
    </location>
</feature>
<evidence type="ECO:0000313" key="11">
    <source>
        <dbReference type="Proteomes" id="UP000324965"/>
    </source>
</evidence>
<feature type="transmembrane region" description="Helical" evidence="8">
    <location>
        <begin position="1082"/>
        <end position="1104"/>
    </location>
</feature>
<reference evidence="10 11" key="1">
    <citation type="submission" date="2019-05" db="EMBL/GenBank/DDBJ databases">
        <authorList>
            <person name="Hariharan J."/>
            <person name="Choudoir M.J."/>
            <person name="Diebold P."/>
            <person name="Panke-Buisse K."/>
            <person name="Buckley D.H."/>
        </authorList>
    </citation>
    <scope>NUCLEOTIDE SEQUENCE [LARGE SCALE GENOMIC DNA]</scope>
    <source>
        <strain evidence="10 11">SUN51</strain>
    </source>
</reference>
<keyword evidence="5 8" id="KW-0472">Membrane</keyword>
<protein>
    <submittedName>
        <fullName evidence="10">FtsX-like permease family protein</fullName>
    </submittedName>
</protein>
<dbReference type="EMBL" id="VDFC01000034">
    <property type="protein sequence ID" value="KAA0939299.1"/>
    <property type="molecule type" value="Genomic_DNA"/>
</dbReference>
<comment type="similarity">
    <text evidence="6">Belongs to the ABC-4 integral membrane protein family.</text>
</comment>
<dbReference type="InterPro" id="IPR050250">
    <property type="entry name" value="Macrolide_Exporter_MacB"/>
</dbReference>
<dbReference type="GO" id="GO:0005886">
    <property type="term" value="C:plasma membrane"/>
    <property type="evidence" value="ECO:0007669"/>
    <property type="project" value="UniProtKB-SubCell"/>
</dbReference>
<feature type="transmembrane region" description="Helical" evidence="8">
    <location>
        <begin position="398"/>
        <end position="420"/>
    </location>
</feature>
<evidence type="ECO:0000313" key="10">
    <source>
        <dbReference type="EMBL" id="KAA0939299.1"/>
    </source>
</evidence>
<comment type="caution">
    <text evidence="10">The sequence shown here is derived from an EMBL/GenBank/DDBJ whole genome shotgun (WGS) entry which is preliminary data.</text>
</comment>
<dbReference type="OrthoDB" id="3859711at2"/>
<dbReference type="Pfam" id="PF02687">
    <property type="entry name" value="FtsX"/>
    <property type="match status" value="1"/>
</dbReference>
<dbReference type="PANTHER" id="PTHR30572">
    <property type="entry name" value="MEMBRANE COMPONENT OF TRANSPORTER-RELATED"/>
    <property type="match status" value="1"/>
</dbReference>
<evidence type="ECO:0000256" key="7">
    <source>
        <dbReference type="SAM" id="MobiDB-lite"/>
    </source>
</evidence>
<feature type="transmembrane region" description="Helical" evidence="8">
    <location>
        <begin position="355"/>
        <end position="378"/>
    </location>
</feature>
<evidence type="ECO:0000256" key="5">
    <source>
        <dbReference type="ARBA" id="ARBA00023136"/>
    </source>
</evidence>